<dbReference type="InterPro" id="IPR001611">
    <property type="entry name" value="Leu-rich_rpt"/>
</dbReference>
<dbReference type="InterPro" id="IPR036047">
    <property type="entry name" value="F-box-like_dom_sf"/>
</dbReference>
<protein>
    <submittedName>
        <fullName evidence="4">Uncharacterized protein TIR1A-1</fullName>
    </submittedName>
</protein>
<dbReference type="PANTHER" id="PTHR16134">
    <property type="entry name" value="F-BOX/TPR REPEAT PROTEIN POF3"/>
    <property type="match status" value="1"/>
</dbReference>
<feature type="compositionally biased region" description="Acidic residues" evidence="1">
    <location>
        <begin position="1"/>
        <end position="17"/>
    </location>
</feature>
<reference evidence="4 5" key="1">
    <citation type="journal article" date="2011" name="Science">
        <title>The Selaginella genome identifies genetic changes associated with the evolution of vascular plants.</title>
        <authorList>
            <person name="Banks J.A."/>
            <person name="Nishiyama T."/>
            <person name="Hasebe M."/>
            <person name="Bowman J.L."/>
            <person name="Gribskov M."/>
            <person name="dePamphilis C."/>
            <person name="Albert V.A."/>
            <person name="Aono N."/>
            <person name="Aoyama T."/>
            <person name="Ambrose B.A."/>
            <person name="Ashton N.W."/>
            <person name="Axtell M.J."/>
            <person name="Barker E."/>
            <person name="Barker M.S."/>
            <person name="Bennetzen J.L."/>
            <person name="Bonawitz N.D."/>
            <person name="Chapple C."/>
            <person name="Cheng C."/>
            <person name="Correa L.G."/>
            <person name="Dacre M."/>
            <person name="DeBarry J."/>
            <person name="Dreyer I."/>
            <person name="Elias M."/>
            <person name="Engstrom E.M."/>
            <person name="Estelle M."/>
            <person name="Feng L."/>
            <person name="Finet C."/>
            <person name="Floyd S.K."/>
            <person name="Frommer W.B."/>
            <person name="Fujita T."/>
            <person name="Gramzow L."/>
            <person name="Gutensohn M."/>
            <person name="Harholt J."/>
            <person name="Hattori M."/>
            <person name="Heyl A."/>
            <person name="Hirai T."/>
            <person name="Hiwatashi Y."/>
            <person name="Ishikawa M."/>
            <person name="Iwata M."/>
            <person name="Karol K.G."/>
            <person name="Koehler B."/>
            <person name="Kolukisaoglu U."/>
            <person name="Kubo M."/>
            <person name="Kurata T."/>
            <person name="Lalonde S."/>
            <person name="Li K."/>
            <person name="Li Y."/>
            <person name="Litt A."/>
            <person name="Lyons E."/>
            <person name="Manning G."/>
            <person name="Maruyama T."/>
            <person name="Michael T.P."/>
            <person name="Mikami K."/>
            <person name="Miyazaki S."/>
            <person name="Morinaga S."/>
            <person name="Murata T."/>
            <person name="Mueller-Roeber B."/>
            <person name="Nelson D.R."/>
            <person name="Obara M."/>
            <person name="Oguri Y."/>
            <person name="Olmstead R.G."/>
            <person name="Onodera N."/>
            <person name="Petersen B.L."/>
            <person name="Pils B."/>
            <person name="Prigge M."/>
            <person name="Rensing S.A."/>
            <person name="Riano-Pachon D.M."/>
            <person name="Roberts A.W."/>
            <person name="Sato Y."/>
            <person name="Scheller H.V."/>
            <person name="Schulz B."/>
            <person name="Schulz C."/>
            <person name="Shakirov E.V."/>
            <person name="Shibagaki N."/>
            <person name="Shinohara N."/>
            <person name="Shippen D.E."/>
            <person name="Soerensen I."/>
            <person name="Sotooka R."/>
            <person name="Sugimoto N."/>
            <person name="Sugita M."/>
            <person name="Sumikawa N."/>
            <person name="Tanurdzic M."/>
            <person name="Theissen G."/>
            <person name="Ulvskov P."/>
            <person name="Wakazuki S."/>
            <person name="Weng J.K."/>
            <person name="Willats W.W."/>
            <person name="Wipf D."/>
            <person name="Wolf P.G."/>
            <person name="Yang L."/>
            <person name="Zimmer A.D."/>
            <person name="Zhu Q."/>
            <person name="Mitros T."/>
            <person name="Hellsten U."/>
            <person name="Loque D."/>
            <person name="Otillar R."/>
            <person name="Salamov A."/>
            <person name="Schmutz J."/>
            <person name="Shapiro H."/>
            <person name="Lindquist E."/>
            <person name="Lucas S."/>
            <person name="Rokhsar D."/>
            <person name="Grigoriev I.V."/>
        </authorList>
    </citation>
    <scope>NUCLEOTIDE SEQUENCE [LARGE SCALE GENOMIC DNA]</scope>
</reference>
<dbReference type="Proteomes" id="UP000001514">
    <property type="component" value="Unassembled WGS sequence"/>
</dbReference>
<dbReference type="CDD" id="cd22159">
    <property type="entry name" value="F-box_AtTIR1-like"/>
    <property type="match status" value="1"/>
</dbReference>
<keyword evidence="5" id="KW-1185">Reference proteome</keyword>
<dbReference type="eggNOG" id="KOG1947">
    <property type="taxonomic scope" value="Eukaryota"/>
</dbReference>
<dbReference type="InterPro" id="IPR032675">
    <property type="entry name" value="LRR_dom_sf"/>
</dbReference>
<dbReference type="KEGG" id="smo:SELMODRAFT_170974"/>
<dbReference type="GO" id="GO:0031146">
    <property type="term" value="P:SCF-dependent proteasomal ubiquitin-dependent protein catabolic process"/>
    <property type="evidence" value="ECO:0000318"/>
    <property type="project" value="GO_Central"/>
</dbReference>
<organism evidence="5">
    <name type="scientific">Selaginella moellendorffii</name>
    <name type="common">Spikemoss</name>
    <dbReference type="NCBI Taxonomy" id="88036"/>
    <lineage>
        <taxon>Eukaryota</taxon>
        <taxon>Viridiplantae</taxon>
        <taxon>Streptophyta</taxon>
        <taxon>Embryophyta</taxon>
        <taxon>Tracheophyta</taxon>
        <taxon>Lycopodiopsida</taxon>
        <taxon>Selaginellales</taxon>
        <taxon>Selaginellaceae</taxon>
        <taxon>Selaginella</taxon>
    </lineage>
</organism>
<dbReference type="PANTHER" id="PTHR16134:SF148">
    <property type="entry name" value="S-PHASE KINASE-ASSOCIATED PROTEIN 2, ISOFORM A"/>
    <property type="match status" value="1"/>
</dbReference>
<dbReference type="Gene3D" id="1.20.1280.50">
    <property type="match status" value="1"/>
</dbReference>
<dbReference type="InterPro" id="IPR006553">
    <property type="entry name" value="Leu-rich_rpt_Cys-con_subtyp"/>
</dbReference>
<dbReference type="SUPFAM" id="SSF52047">
    <property type="entry name" value="RNI-like"/>
    <property type="match status" value="1"/>
</dbReference>
<dbReference type="GeneID" id="9645918"/>
<dbReference type="Pfam" id="PF18791">
    <property type="entry name" value="Transp_inhibit"/>
    <property type="match status" value="1"/>
</dbReference>
<feature type="domain" description="COI1 F-box" evidence="2">
    <location>
        <begin position="22"/>
        <end position="61"/>
    </location>
</feature>
<dbReference type="Gramene" id="EFJ29076">
    <property type="protein sequence ID" value="EFJ29076"/>
    <property type="gene ID" value="SELMODRAFT_170974"/>
</dbReference>
<feature type="region of interest" description="Disordered" evidence="1">
    <location>
        <begin position="1"/>
        <end position="21"/>
    </location>
</feature>
<dbReference type="OrthoDB" id="423607at2759"/>
<dbReference type="STRING" id="88036.D8RF91"/>
<dbReference type="OMA" id="DPMDEAF"/>
<dbReference type="Pfam" id="PF13516">
    <property type="entry name" value="LRR_6"/>
    <property type="match status" value="1"/>
</dbReference>
<dbReference type="EMBL" id="GL377578">
    <property type="protein sequence ID" value="EFJ29076.1"/>
    <property type="molecule type" value="Genomic_DNA"/>
</dbReference>
<dbReference type="GO" id="GO:0019005">
    <property type="term" value="C:SCF ubiquitin ligase complex"/>
    <property type="evidence" value="ECO:0000318"/>
    <property type="project" value="GO_Central"/>
</dbReference>
<dbReference type="HOGENOM" id="CLU_022456_1_0_1"/>
<dbReference type="InParanoid" id="D8RF91"/>
<dbReference type="Gene3D" id="3.80.10.10">
    <property type="entry name" value="Ribonuclease Inhibitor"/>
    <property type="match status" value="1"/>
</dbReference>
<proteinExistence type="predicted"/>
<dbReference type="SMART" id="SM00367">
    <property type="entry name" value="LRR_CC"/>
    <property type="match status" value="6"/>
</dbReference>
<dbReference type="AlphaFoldDB" id="D8RF91"/>
<name>D8RF91_SELML</name>
<evidence type="ECO:0000259" key="2">
    <source>
        <dbReference type="Pfam" id="PF18511"/>
    </source>
</evidence>
<dbReference type="Pfam" id="PF18511">
    <property type="entry name" value="F-box_5"/>
    <property type="match status" value="1"/>
</dbReference>
<evidence type="ECO:0000313" key="5">
    <source>
        <dbReference type="Proteomes" id="UP000001514"/>
    </source>
</evidence>
<accession>D8RF91</accession>
<feature type="domain" description="Transport inhibitor response 1" evidence="3">
    <location>
        <begin position="81"/>
        <end position="127"/>
    </location>
</feature>
<dbReference type="SUPFAM" id="SSF81383">
    <property type="entry name" value="F-box domain"/>
    <property type="match status" value="1"/>
</dbReference>
<evidence type="ECO:0000259" key="3">
    <source>
        <dbReference type="Pfam" id="PF18791"/>
    </source>
</evidence>
<sequence length="600" mass="67480">MELEQEKEEDEREEEEEQGRLTTFPDEVLENVLKFVTGHKDRNAVSVVCKAWYKAEGWNREAVFIGNCYAVSPDILTRRFPRLKSMTLKGKPRFADFSLVPPNWGAFFHPWMPVIVESYPWLEALRLKRMTVSDESLFMISQLLPNFRALNLVNCDGFSTEGIAAITSHCRYLQELDLQECLVDDRGGEWLSYFPESCNTLVTLNFSCLESDVNFECLEKLVSRCRSLKKLNLNKGVTLEQLLRLLVKAPQLTDLGTGTYSQMQNWSQYVELRTALSNCKDLRHLSGFWMVEPIFIPLIYPLAQNLLSLNLSYATIRATEFAKLIQRCPKLETLWVLDSVEDRGLQTVGETCKNLVELRVFPTDHGGQGSVTEAGLVAVSQGCPNLSSVLYFCKQCTNQAIETVATNCPMLTRFRLCIITPRQRDYITGETMDEGFGAIVKNCKNLSRLAVSGWLSDRAFEYIGHYAKKLETLSVAFAGESDAAMQHVLSGCPRLRKLEIRDSPFGDSALLAGLHQYESMRFLWMSACRVSLAGCGWLAGAMPRLNVEVIREQGDAEGGEGGEKGGGELVMDCSEPVEKLYAYRTLAGCRSDAPSWVITL</sequence>
<evidence type="ECO:0000256" key="1">
    <source>
        <dbReference type="SAM" id="MobiDB-lite"/>
    </source>
</evidence>
<dbReference type="FunFam" id="1.20.1280.50:FF:000006">
    <property type="entry name" value="Transport inhibitor response 1"/>
    <property type="match status" value="1"/>
</dbReference>
<dbReference type="FunCoup" id="D8RF91">
    <property type="interactions" value="1485"/>
</dbReference>
<dbReference type="InterPro" id="IPR041101">
    <property type="entry name" value="Transp_inhibit"/>
</dbReference>
<gene>
    <name evidence="4" type="primary">TIR1A-1</name>
    <name evidence="4" type="ORF">SELMODRAFT_170974</name>
</gene>
<dbReference type="InterPro" id="IPR041567">
    <property type="entry name" value="COI1_F-box"/>
</dbReference>
<evidence type="ECO:0000313" key="4">
    <source>
        <dbReference type="EMBL" id="EFJ29076.1"/>
    </source>
</evidence>